<dbReference type="EMBL" id="CP000804">
    <property type="protein sequence ID" value="ABU58674.1"/>
    <property type="molecule type" value="Genomic_DNA"/>
</dbReference>
<feature type="domain" description="HAMP" evidence="13">
    <location>
        <begin position="195"/>
        <end position="248"/>
    </location>
</feature>
<dbReference type="Gene3D" id="1.10.287.130">
    <property type="match status" value="1"/>
</dbReference>
<evidence type="ECO:0000256" key="5">
    <source>
        <dbReference type="ARBA" id="ARBA00022679"/>
    </source>
</evidence>
<dbReference type="PROSITE" id="PS50109">
    <property type="entry name" value="HIS_KIN"/>
    <property type="match status" value="1"/>
</dbReference>
<dbReference type="InterPro" id="IPR036890">
    <property type="entry name" value="HATPase_C_sf"/>
</dbReference>
<dbReference type="OrthoDB" id="9786919at2"/>
<dbReference type="Proteomes" id="UP000000263">
    <property type="component" value="Chromosome"/>
</dbReference>
<evidence type="ECO:0000256" key="7">
    <source>
        <dbReference type="ARBA" id="ARBA00022777"/>
    </source>
</evidence>
<dbReference type="Gene3D" id="6.10.340.10">
    <property type="match status" value="1"/>
</dbReference>
<dbReference type="PANTHER" id="PTHR45436:SF5">
    <property type="entry name" value="SENSOR HISTIDINE KINASE TRCS"/>
    <property type="match status" value="1"/>
</dbReference>
<dbReference type="eggNOG" id="COG3850">
    <property type="taxonomic scope" value="Bacteria"/>
</dbReference>
<proteinExistence type="predicted"/>
<dbReference type="STRING" id="383372.Rcas_2598"/>
<evidence type="ECO:0000256" key="6">
    <source>
        <dbReference type="ARBA" id="ARBA00022692"/>
    </source>
</evidence>
<keyword evidence="6 11" id="KW-0812">Transmembrane</keyword>
<dbReference type="InterPro" id="IPR036097">
    <property type="entry name" value="HisK_dim/P_sf"/>
</dbReference>
<dbReference type="HOGENOM" id="CLU_000445_89_6_0"/>
<dbReference type="Pfam" id="PF02518">
    <property type="entry name" value="HATPase_c"/>
    <property type="match status" value="1"/>
</dbReference>
<evidence type="ECO:0000256" key="11">
    <source>
        <dbReference type="SAM" id="Phobius"/>
    </source>
</evidence>
<dbReference type="PRINTS" id="PR00344">
    <property type="entry name" value="BCTRLSENSOR"/>
</dbReference>
<reference evidence="14 15" key="1">
    <citation type="submission" date="2007-08" db="EMBL/GenBank/DDBJ databases">
        <title>Complete sequence of Roseiflexus castenholzii DSM 13941.</title>
        <authorList>
            <consortium name="US DOE Joint Genome Institute"/>
            <person name="Copeland A."/>
            <person name="Lucas S."/>
            <person name="Lapidus A."/>
            <person name="Barry K."/>
            <person name="Glavina del Rio T."/>
            <person name="Dalin E."/>
            <person name="Tice H."/>
            <person name="Pitluck S."/>
            <person name="Thompson L.S."/>
            <person name="Brettin T."/>
            <person name="Bruce D."/>
            <person name="Detter J.C."/>
            <person name="Han C."/>
            <person name="Tapia R."/>
            <person name="Schmutz J."/>
            <person name="Larimer F."/>
            <person name="Land M."/>
            <person name="Hauser L."/>
            <person name="Kyrpides N."/>
            <person name="Mikhailova N."/>
            <person name="Bryant D.A."/>
            <person name="Hanada S."/>
            <person name="Tsukatani Y."/>
            <person name="Richardson P."/>
        </authorList>
    </citation>
    <scope>NUCLEOTIDE SEQUENCE [LARGE SCALE GENOMIC DNA]</scope>
    <source>
        <strain evidence="15">DSM 13941 / HLO8</strain>
    </source>
</reference>
<evidence type="ECO:0000256" key="10">
    <source>
        <dbReference type="ARBA" id="ARBA00023136"/>
    </source>
</evidence>
<evidence type="ECO:0000313" key="14">
    <source>
        <dbReference type="EMBL" id="ABU58674.1"/>
    </source>
</evidence>
<keyword evidence="7 14" id="KW-0418">Kinase</keyword>
<dbReference type="GO" id="GO:0005886">
    <property type="term" value="C:plasma membrane"/>
    <property type="evidence" value="ECO:0007669"/>
    <property type="project" value="TreeGrafter"/>
</dbReference>
<feature type="domain" description="Histidine kinase" evidence="12">
    <location>
        <begin position="256"/>
        <end position="468"/>
    </location>
</feature>
<evidence type="ECO:0000256" key="1">
    <source>
        <dbReference type="ARBA" id="ARBA00000085"/>
    </source>
</evidence>
<dbReference type="PROSITE" id="PS50885">
    <property type="entry name" value="HAMP"/>
    <property type="match status" value="1"/>
</dbReference>
<dbReference type="RefSeq" id="WP_012121098.1">
    <property type="nucleotide sequence ID" value="NC_009767.1"/>
</dbReference>
<dbReference type="GO" id="GO:0000155">
    <property type="term" value="F:phosphorelay sensor kinase activity"/>
    <property type="evidence" value="ECO:0007669"/>
    <property type="project" value="InterPro"/>
</dbReference>
<dbReference type="InterPro" id="IPR003660">
    <property type="entry name" value="HAMP_dom"/>
</dbReference>
<evidence type="ECO:0000256" key="2">
    <source>
        <dbReference type="ARBA" id="ARBA00004370"/>
    </source>
</evidence>
<name>A7NMB2_ROSCS</name>
<dbReference type="InterPro" id="IPR050428">
    <property type="entry name" value="TCS_sensor_his_kinase"/>
</dbReference>
<dbReference type="SMART" id="SM00304">
    <property type="entry name" value="HAMP"/>
    <property type="match status" value="1"/>
</dbReference>
<dbReference type="Pfam" id="PF00672">
    <property type="entry name" value="HAMP"/>
    <property type="match status" value="1"/>
</dbReference>
<gene>
    <name evidence="14" type="ordered locus">Rcas_2598</name>
</gene>
<comment type="subcellular location">
    <subcellularLocation>
        <location evidence="2">Membrane</location>
    </subcellularLocation>
</comment>
<evidence type="ECO:0000259" key="12">
    <source>
        <dbReference type="PROSITE" id="PS50109"/>
    </source>
</evidence>
<dbReference type="SMART" id="SM00388">
    <property type="entry name" value="HisKA"/>
    <property type="match status" value="1"/>
</dbReference>
<dbReference type="KEGG" id="rca:Rcas_2598"/>
<dbReference type="AlphaFoldDB" id="A7NMB2"/>
<dbReference type="InterPro" id="IPR003661">
    <property type="entry name" value="HisK_dim/P_dom"/>
</dbReference>
<dbReference type="Gene3D" id="3.30.565.10">
    <property type="entry name" value="Histidine kinase-like ATPase, C-terminal domain"/>
    <property type="match status" value="1"/>
</dbReference>
<protein>
    <recommendedName>
        <fullName evidence="3">histidine kinase</fullName>
        <ecNumber evidence="3">2.7.13.3</ecNumber>
    </recommendedName>
</protein>
<keyword evidence="9" id="KW-0902">Two-component regulatory system</keyword>
<dbReference type="EC" id="2.7.13.3" evidence="3"/>
<evidence type="ECO:0000259" key="13">
    <source>
        <dbReference type="PROSITE" id="PS50885"/>
    </source>
</evidence>
<dbReference type="InterPro" id="IPR004358">
    <property type="entry name" value="Sig_transdc_His_kin-like_C"/>
</dbReference>
<dbReference type="SMART" id="SM00387">
    <property type="entry name" value="HATPase_c"/>
    <property type="match status" value="1"/>
</dbReference>
<keyword evidence="4" id="KW-0597">Phosphoprotein</keyword>
<dbReference type="InterPro" id="IPR005467">
    <property type="entry name" value="His_kinase_dom"/>
</dbReference>
<dbReference type="InterPro" id="IPR003594">
    <property type="entry name" value="HATPase_dom"/>
</dbReference>
<dbReference type="SUPFAM" id="SSF55874">
    <property type="entry name" value="ATPase domain of HSP90 chaperone/DNA topoisomerase II/histidine kinase"/>
    <property type="match status" value="1"/>
</dbReference>
<dbReference type="FunFam" id="3.30.565.10:FF:000006">
    <property type="entry name" value="Sensor histidine kinase WalK"/>
    <property type="match status" value="1"/>
</dbReference>
<feature type="transmembrane region" description="Helical" evidence="11">
    <location>
        <begin position="12"/>
        <end position="33"/>
    </location>
</feature>
<keyword evidence="10 11" id="KW-0472">Membrane</keyword>
<dbReference type="CDD" id="cd06225">
    <property type="entry name" value="HAMP"/>
    <property type="match status" value="1"/>
</dbReference>
<keyword evidence="15" id="KW-1185">Reference proteome</keyword>
<dbReference type="SUPFAM" id="SSF47384">
    <property type="entry name" value="Homodimeric domain of signal transducing histidine kinase"/>
    <property type="match status" value="1"/>
</dbReference>
<dbReference type="SUPFAM" id="SSF158472">
    <property type="entry name" value="HAMP domain-like"/>
    <property type="match status" value="1"/>
</dbReference>
<comment type="catalytic activity">
    <reaction evidence="1">
        <text>ATP + protein L-histidine = ADP + protein N-phospho-L-histidine.</text>
        <dbReference type="EC" id="2.7.13.3"/>
    </reaction>
</comment>
<dbReference type="eggNOG" id="COG5002">
    <property type="taxonomic scope" value="Bacteria"/>
</dbReference>
<accession>A7NMB2</accession>
<dbReference type="CDD" id="cd00082">
    <property type="entry name" value="HisKA"/>
    <property type="match status" value="1"/>
</dbReference>
<organism evidence="14 15">
    <name type="scientific">Roseiflexus castenholzii (strain DSM 13941 / HLO8)</name>
    <dbReference type="NCBI Taxonomy" id="383372"/>
    <lineage>
        <taxon>Bacteria</taxon>
        <taxon>Bacillati</taxon>
        <taxon>Chloroflexota</taxon>
        <taxon>Chloroflexia</taxon>
        <taxon>Chloroflexales</taxon>
        <taxon>Roseiflexineae</taxon>
        <taxon>Roseiflexaceae</taxon>
        <taxon>Roseiflexus</taxon>
    </lineage>
</organism>
<evidence type="ECO:0000256" key="9">
    <source>
        <dbReference type="ARBA" id="ARBA00023012"/>
    </source>
</evidence>
<dbReference type="Pfam" id="PF00512">
    <property type="entry name" value="HisKA"/>
    <property type="match status" value="1"/>
</dbReference>
<keyword evidence="8 11" id="KW-1133">Transmembrane helix</keyword>
<sequence>MIQRSTTLRVRFAIWTGGLLCVTLLLFSGFVYWQTAQGLSESLDTGLQASALQITASLSGEQVNIEDGQITLDEHLSDPTLLAQLQTQGLTIRVLDRTGAIRQAVGAYQHAPVDPVSLRARSGTPVWHTQILPDRTAVRVYTVPVYEHSQSVGLIQIIQSLEPVVETLQQLQTAFVIGIPALTVLTGLASYWLAAQALQPITNIIRTAQQISATDLHARITLPPTDDEVGRLAATFNSMLARLEDAFRRERQFTADASHELRTPVAAMEAIITVTRERPRSVTEYTQALDDLLVQTRRLRSLIDDLLQLTRSETRYRSTHTPVNLSLLLEDVTETMRPLAEERGLVIVTEISPNLVVVGDSDSLIRLWLNVLDNAIKYTPRGTITLRAFRTGDQVTVTVTDSGIGIAPEHLPFIFERFYRVDPARSGNGNGLGLAIAREIVRLHHGTITVTSELGHGTTFTVNLPTDLG</sequence>
<evidence type="ECO:0000256" key="4">
    <source>
        <dbReference type="ARBA" id="ARBA00022553"/>
    </source>
</evidence>
<dbReference type="CDD" id="cd00075">
    <property type="entry name" value="HATPase"/>
    <property type="match status" value="1"/>
</dbReference>
<evidence type="ECO:0000313" key="15">
    <source>
        <dbReference type="Proteomes" id="UP000000263"/>
    </source>
</evidence>
<evidence type="ECO:0000256" key="8">
    <source>
        <dbReference type="ARBA" id="ARBA00022989"/>
    </source>
</evidence>
<evidence type="ECO:0000256" key="3">
    <source>
        <dbReference type="ARBA" id="ARBA00012438"/>
    </source>
</evidence>
<dbReference type="PANTHER" id="PTHR45436">
    <property type="entry name" value="SENSOR HISTIDINE KINASE YKOH"/>
    <property type="match status" value="1"/>
</dbReference>
<keyword evidence="5 14" id="KW-0808">Transferase</keyword>